<feature type="compositionally biased region" description="Acidic residues" evidence="13">
    <location>
        <begin position="1119"/>
        <end position="1135"/>
    </location>
</feature>
<keyword evidence="8 12" id="KW-0594">Phospholipid biosynthesis</keyword>
<dbReference type="InterPro" id="IPR018247">
    <property type="entry name" value="EF_Hand_1_Ca_BS"/>
</dbReference>
<comment type="pathway">
    <text evidence="12">Phospholipid metabolism; phosphatidylethanolamine biosynthesis; phosphatidylethanolamine from CDP-diacylglycerol: step 2/2.</text>
</comment>
<comment type="domain">
    <text evidence="12">The C2 domains have an essential, but non-catalytic function. They may facilitate interactions with other proteins and are required for lipid transport function.</text>
</comment>
<comment type="subcellular location">
    <subcellularLocation>
        <location evidence="12">Golgi apparatus membrane</location>
        <topology evidence="12">Peripheral membrane protein</topology>
        <orientation evidence="12">Cytoplasmic side</orientation>
    </subcellularLocation>
    <subcellularLocation>
        <location evidence="12">Endosome membrane</location>
        <topology evidence="12">Peripheral membrane protein</topology>
        <orientation evidence="12">Cytoplasmic side</orientation>
    </subcellularLocation>
</comment>
<evidence type="ECO:0000256" key="9">
    <source>
        <dbReference type="ARBA" id="ARBA00023239"/>
    </source>
</evidence>
<dbReference type="InterPro" id="IPR002048">
    <property type="entry name" value="EF_hand_dom"/>
</dbReference>
<dbReference type="HAMAP" id="MF_00663">
    <property type="entry name" value="PS_decarb_PSD_B_type2"/>
    <property type="match status" value="1"/>
</dbReference>
<dbReference type="GO" id="GO:0010008">
    <property type="term" value="C:endosome membrane"/>
    <property type="evidence" value="ECO:0007669"/>
    <property type="project" value="UniProtKB-SubCell"/>
</dbReference>
<evidence type="ECO:0000256" key="10">
    <source>
        <dbReference type="ARBA" id="ARBA00023264"/>
    </source>
</evidence>
<feature type="compositionally biased region" description="Low complexity" evidence="13">
    <location>
        <begin position="474"/>
        <end position="486"/>
    </location>
</feature>
<dbReference type="PANTHER" id="PTHR10067">
    <property type="entry name" value="PHOSPHATIDYLSERINE DECARBOXYLASE"/>
    <property type="match status" value="1"/>
</dbReference>
<keyword evidence="4" id="KW-0106">Calcium</keyword>
<dbReference type="GO" id="GO:0016540">
    <property type="term" value="P:protein autoprocessing"/>
    <property type="evidence" value="ECO:0007669"/>
    <property type="project" value="UniProtKB-UniRule"/>
</dbReference>
<keyword evidence="17" id="KW-1185">Reference proteome</keyword>
<dbReference type="Pfam" id="PF02666">
    <property type="entry name" value="PS_Dcarbxylase"/>
    <property type="match status" value="1"/>
</dbReference>
<evidence type="ECO:0000256" key="2">
    <source>
        <dbReference type="ARBA" id="ARBA00022516"/>
    </source>
</evidence>
<sequence>MVRIIPSRLKPGAGHSAANSTTNSRSASPMRHPASPEGPKDTGLVLAVVIMKARNLAAKDRGGTSDPYLVLNLGEAKHMTHSVSKTLNPEWNEICQLPITGVNSLLLDVCCWDKDRFGKDYLGEFDLALEEIFANDKTEQLPRWFPLKSKRPGKKSSQVSGEVLLQFSLYDSTNKQATDAQIFEKLYTIIKSAPEADIPSRAPTPALTPLNAPTSSPFQPGPSPSPPPGGATTDDNDDDDFEVYEDDMPEDEDPSKPETIEKRRRRLRIKGLKRKKRDNPYEFVNGGVDVQGIIFLEIRNITDLPPESNFTKTSFDMDPFVVASLGKKTYRTKTIRHNLNPIFNEKMIFQVATHELSYSFSFTVIDRDKYSGNDFIASANLPIKELMDRAPKANEMGLYELRDPPEYQPSQRSRFARLGLSRTSSAQSLSKSARPSLSKTPSASSTISPPTSVPAPTSAPAVSQPSGDSAADVAAAPLPSPGLLAPTDVAPPSMAAAAGELNPDSDDPDFNNYTLALKMKNIDKWEDKHNPQLYIRAKYMPYAALRQQFWRAMLKQYDTDESGCISKVELTTMLDTLGSTLRESTIDSFFQRFPHKNTNGENGIGDLTVEEAVICLEDQLQAKSKPQTMTDRMRAMLPDASKVKNLLPVPGTTGGDGTATPTESTVSDDASSTLAIPEQGSPGEEGENLRKEDLNDDMGEEHVVEIRECPICHQPRLNKRKDTDIITHIATCASQDWRQVNNLVMGGFVTASQAQRKWYSKVVTKIGYGGYKLGANSANILVQDRITGQINEEKMSVYVRLGIRLLYKGLKSNNMENRRIRKLLKSLSIKQGKKYDDPASKAEIQKFIDFHGLDMSEVLLPVEAFKNFNEFFYRALKPTARPCSAPDNPNIIVSPADCRSVVFNRLETAQKIWVKGREFSIKTLLGSAYPEDVQRYTGGALGIFRLAPQDYHRFHVPVDGVMGKPKPISGEYYTVNPMAIRSALDVYGENTRVVVPIDSVAHGRVMFIAVGAMMVGSTVIERQEGEHIRRAENLGYFKFGGSTILLLFEEGRMKFDDDLANNSAGALETLIRAGTSIGHSPNEPQWTPDMRTEDRQLTEEQKRDARRRIQGSVGGGEYSPDDSGEGDADVDDIDDSGNNGGGGIPPASAHVAQFAA</sequence>
<dbReference type="FunCoup" id="A0A507B7J2">
    <property type="interactions" value="135"/>
</dbReference>
<dbReference type="GO" id="GO:0004609">
    <property type="term" value="F:phosphatidylserine decarboxylase activity"/>
    <property type="evidence" value="ECO:0007669"/>
    <property type="project" value="UniProtKB-UniRule"/>
</dbReference>
<feature type="compositionally biased region" description="Low complexity" evidence="13">
    <location>
        <begin position="435"/>
        <end position="466"/>
    </location>
</feature>
<evidence type="ECO:0000256" key="7">
    <source>
        <dbReference type="ARBA" id="ARBA00023145"/>
    </source>
</evidence>
<dbReference type="GO" id="GO:0006646">
    <property type="term" value="P:phosphatidylethanolamine biosynthetic process"/>
    <property type="evidence" value="ECO:0007669"/>
    <property type="project" value="UniProtKB-UniRule"/>
</dbReference>
<keyword evidence="11 12" id="KW-0670">Pyruvate</keyword>
<keyword evidence="2 12" id="KW-0444">Lipid biosynthesis</keyword>
<feature type="domain" description="C2" evidence="14">
    <location>
        <begin position="274"/>
        <end position="396"/>
    </location>
</feature>
<dbReference type="GO" id="GO:0005509">
    <property type="term" value="F:calcium ion binding"/>
    <property type="evidence" value="ECO:0007669"/>
    <property type="project" value="InterPro"/>
</dbReference>
<dbReference type="Gene3D" id="2.60.40.150">
    <property type="entry name" value="C2 domain"/>
    <property type="match status" value="2"/>
</dbReference>
<dbReference type="EMBL" id="SKBQ01000001">
    <property type="protein sequence ID" value="TPX15757.1"/>
    <property type="molecule type" value="Genomic_DNA"/>
</dbReference>
<dbReference type="GO" id="GO:0000139">
    <property type="term" value="C:Golgi membrane"/>
    <property type="evidence" value="ECO:0007669"/>
    <property type="project" value="UniProtKB-SubCell"/>
</dbReference>
<feature type="region of interest" description="Disordered" evidence="13">
    <location>
        <begin position="643"/>
        <end position="691"/>
    </location>
</feature>
<dbReference type="InterPro" id="IPR003817">
    <property type="entry name" value="PS_Dcarbxylase"/>
</dbReference>
<keyword evidence="10 12" id="KW-1208">Phospholipid metabolism</keyword>
<dbReference type="FunFam" id="1.10.238.10:FF:000445">
    <property type="entry name" value="Phosphatidylserine decarboxylase proenzyme 2"/>
    <property type="match status" value="1"/>
</dbReference>
<evidence type="ECO:0000313" key="16">
    <source>
        <dbReference type="EMBL" id="TPX15757.1"/>
    </source>
</evidence>
<dbReference type="InParanoid" id="A0A507B7J2"/>
<feature type="compositionally biased region" description="Polar residues" evidence="13">
    <location>
        <begin position="424"/>
        <end position="433"/>
    </location>
</feature>
<dbReference type="STRING" id="1093900.A0A507B7J2"/>
<feature type="region of interest" description="Disordered" evidence="13">
    <location>
        <begin position="1073"/>
        <end position="1156"/>
    </location>
</feature>
<feature type="compositionally biased region" description="Basic and acidic residues" evidence="13">
    <location>
        <begin position="1090"/>
        <end position="1103"/>
    </location>
</feature>
<dbReference type="AlphaFoldDB" id="A0A507B7J2"/>
<dbReference type="InterPro" id="IPR035892">
    <property type="entry name" value="C2_domain_sf"/>
</dbReference>
<organism evidence="16 17">
    <name type="scientific">Thyridium curvatum</name>
    <dbReference type="NCBI Taxonomy" id="1093900"/>
    <lineage>
        <taxon>Eukaryota</taxon>
        <taxon>Fungi</taxon>
        <taxon>Dikarya</taxon>
        <taxon>Ascomycota</taxon>
        <taxon>Pezizomycotina</taxon>
        <taxon>Sordariomycetes</taxon>
        <taxon>Sordariomycetidae</taxon>
        <taxon>Thyridiales</taxon>
        <taxon>Thyridiaceae</taxon>
        <taxon>Thyridium</taxon>
    </lineage>
</organism>
<proteinExistence type="inferred from homology"/>
<feature type="compositionally biased region" description="Polar residues" evidence="13">
    <location>
        <begin position="663"/>
        <end position="674"/>
    </location>
</feature>
<dbReference type="PROSITE" id="PS00018">
    <property type="entry name" value="EF_HAND_1"/>
    <property type="match status" value="1"/>
</dbReference>
<feature type="modified residue" description="Pyruvic acid (Ser); by autocatalysis" evidence="12">
    <location>
        <position position="1042"/>
    </location>
</feature>
<dbReference type="GO" id="GO:0005795">
    <property type="term" value="C:Golgi stack"/>
    <property type="evidence" value="ECO:0007669"/>
    <property type="project" value="UniProtKB-UniRule"/>
</dbReference>
<feature type="compositionally biased region" description="Low complexity" evidence="13">
    <location>
        <begin position="16"/>
        <end position="28"/>
    </location>
</feature>
<dbReference type="Proteomes" id="UP000319257">
    <property type="component" value="Unassembled WGS sequence"/>
</dbReference>
<dbReference type="CDD" id="cd04024">
    <property type="entry name" value="C2A_Synaptotagmin-like"/>
    <property type="match status" value="1"/>
</dbReference>
<feature type="active site" description="Charge relay system; for autoendoproteolytic cleavage activity" evidence="12">
    <location>
        <position position="955"/>
    </location>
</feature>
<evidence type="ECO:0000256" key="11">
    <source>
        <dbReference type="ARBA" id="ARBA00023317"/>
    </source>
</evidence>
<comment type="function">
    <text evidence="12">Catalyzes the formation of phosphatidylethanolamine (PtdEtn) from phosphatidylserine (PtdSer). Plays a central role in phospholipid metabolism and in the interorganelle trafficking of phosphatidylserine.</text>
</comment>
<comment type="similarity">
    <text evidence="12">Belongs to the phosphatidylserine decarboxylase family. PSD-B subfamily. Eukaryotic type II sub-subfamily.</text>
</comment>
<evidence type="ECO:0000256" key="8">
    <source>
        <dbReference type="ARBA" id="ARBA00023209"/>
    </source>
</evidence>
<comment type="PTM">
    <text evidence="12">Is synthesized initially as an inactive proenzyme. Formation of the active enzyme involves a self-maturation process in which the active site pyruvoyl group is generated from an internal serine residue via an autocatalytic post-translational modification. Two non-identical subunits are generated from the proenzyme in this reaction, and the pyruvate is formed at the N-terminus of the alpha chain, which is derived from the carboxyl end of the proenzyme. The autoendoproteolytic cleavage occurs by a canonical serine protease mechanism, in which the side chain hydroxyl group of the serine supplies its oxygen atom to form the C-terminus of the beta chain, while the remainder of the serine residue undergoes an oxidative deamination to produce ammonia and the pyruvoyl prosthetic group on the alpha chain. During this reaction, the Ser that is part of the protease active site of the proenzyme becomes the pyruvoyl prosthetic group, which constitutes an essential element of the active site of the mature decarboxylase.</text>
</comment>
<dbReference type="UniPathway" id="UPA00558">
    <property type="reaction ID" value="UER00616"/>
</dbReference>
<feature type="chain" id="PRO_5023477030" description="Phosphatidylserine decarboxylase 2 alpha chain" evidence="12">
    <location>
        <begin position="1042"/>
        <end position="1156"/>
    </location>
</feature>
<dbReference type="SUPFAM" id="SSF49562">
    <property type="entry name" value="C2 domain (Calcium/lipid-binding domain, CaLB)"/>
    <property type="match status" value="2"/>
</dbReference>
<evidence type="ECO:0000259" key="14">
    <source>
        <dbReference type="PROSITE" id="PS50004"/>
    </source>
</evidence>
<accession>A0A507B7J2</accession>
<dbReference type="OrthoDB" id="67700at2759"/>
<feature type="site" description="Cleavage (non-hydrolytic); by autocatalysis" evidence="12">
    <location>
        <begin position="1041"/>
        <end position="1042"/>
    </location>
</feature>
<keyword evidence="9 12" id="KW-0456">Lyase</keyword>
<feature type="region of interest" description="Disordered" evidence="13">
    <location>
        <begin position="197"/>
        <end position="264"/>
    </location>
</feature>
<dbReference type="Pfam" id="PF00168">
    <property type="entry name" value="C2"/>
    <property type="match status" value="2"/>
</dbReference>
<keyword evidence="12" id="KW-0967">Endosome</keyword>
<dbReference type="PROSITE" id="PS50004">
    <property type="entry name" value="C2"/>
    <property type="match status" value="2"/>
</dbReference>
<evidence type="ECO:0000256" key="3">
    <source>
        <dbReference type="ARBA" id="ARBA00022793"/>
    </source>
</evidence>
<evidence type="ECO:0000256" key="6">
    <source>
        <dbReference type="ARBA" id="ARBA00023136"/>
    </source>
</evidence>
<evidence type="ECO:0000256" key="12">
    <source>
        <dbReference type="HAMAP-Rule" id="MF_03209"/>
    </source>
</evidence>
<keyword evidence="12" id="KW-0333">Golgi apparatus</keyword>
<dbReference type="SUPFAM" id="SSF47473">
    <property type="entry name" value="EF-hand"/>
    <property type="match status" value="1"/>
</dbReference>
<dbReference type="InterPro" id="IPR000008">
    <property type="entry name" value="C2_dom"/>
</dbReference>
<keyword evidence="5 12" id="KW-0443">Lipid metabolism</keyword>
<comment type="pathway">
    <text evidence="1">Lipid metabolism.</text>
</comment>
<evidence type="ECO:0000313" key="17">
    <source>
        <dbReference type="Proteomes" id="UP000319257"/>
    </source>
</evidence>
<reference evidence="16 17" key="1">
    <citation type="submission" date="2019-06" db="EMBL/GenBank/DDBJ databases">
        <title>Draft genome sequence of the filamentous fungus Phialemoniopsis curvata isolated from diesel fuel.</title>
        <authorList>
            <person name="Varaljay V.A."/>
            <person name="Lyon W.J."/>
            <person name="Crouch A.L."/>
            <person name="Drake C.E."/>
            <person name="Hollomon J.M."/>
            <person name="Nadeau L.J."/>
            <person name="Nunn H.S."/>
            <person name="Stevenson B.S."/>
            <person name="Bojanowski C.L."/>
            <person name="Crookes-Goodson W.J."/>
        </authorList>
    </citation>
    <scope>NUCLEOTIDE SEQUENCE [LARGE SCALE GENOMIC DNA]</scope>
    <source>
        <strain evidence="16 17">D216</strain>
    </source>
</reference>
<dbReference type="PROSITE" id="PS50222">
    <property type="entry name" value="EF_HAND_2"/>
    <property type="match status" value="1"/>
</dbReference>
<comment type="catalytic activity">
    <reaction evidence="12">
        <text>a 1,2-diacyl-sn-glycero-3-phospho-L-serine + H(+) = a 1,2-diacyl-sn-glycero-3-phosphoethanolamine + CO2</text>
        <dbReference type="Rhea" id="RHEA:20828"/>
        <dbReference type="ChEBI" id="CHEBI:15378"/>
        <dbReference type="ChEBI" id="CHEBI:16526"/>
        <dbReference type="ChEBI" id="CHEBI:57262"/>
        <dbReference type="ChEBI" id="CHEBI:64612"/>
        <dbReference type="EC" id="4.1.1.65"/>
    </reaction>
</comment>
<comment type="caution">
    <text evidence="16">The sequence shown here is derived from an EMBL/GenBank/DDBJ whole genome shotgun (WGS) entry which is preliminary data.</text>
</comment>
<gene>
    <name evidence="12" type="primary">PSD2</name>
    <name evidence="16" type="ORF">E0L32_000091</name>
</gene>
<feature type="region of interest" description="Disordered" evidence="13">
    <location>
        <begin position="1"/>
        <end position="40"/>
    </location>
</feature>
<feature type="chain" id="PRO_5023477031" description="Phosphatidylserine decarboxylase 2 beta chain" evidence="12">
    <location>
        <begin position="1"/>
        <end position="1041"/>
    </location>
</feature>
<evidence type="ECO:0000256" key="4">
    <source>
        <dbReference type="ARBA" id="ARBA00022837"/>
    </source>
</evidence>
<keyword evidence="7 12" id="KW-0865">Zymogen</keyword>
<comment type="subunit">
    <text evidence="12">Heterodimer of a large membrane-associated beta subunit and a small pyruvoyl-containing alpha subunit. Interacts with pstB2. This interaction may be a means to structurally tether the donor membrane (ER) harboring PstB2 to acceptor membranes (Golgi/endosomes) harboring PSD2 during PtdSer transport to the site of PtdEtn synthesis.</text>
</comment>
<feature type="compositionally biased region" description="Pro residues" evidence="13">
    <location>
        <begin position="219"/>
        <end position="229"/>
    </location>
</feature>
<dbReference type="PANTHER" id="PTHR10067:SF17">
    <property type="entry name" value="PHOSPHATIDYLSERINE DECARBOXYLASE PROENZYME 2"/>
    <property type="match status" value="1"/>
</dbReference>
<feature type="domain" description="C2" evidence="14">
    <location>
        <begin position="25"/>
        <end position="145"/>
    </location>
</feature>
<name>A0A507B7J2_9PEZI</name>
<feature type="region of interest" description="Disordered" evidence="13">
    <location>
        <begin position="424"/>
        <end position="505"/>
    </location>
</feature>
<feature type="active site" description="Schiff-base intermediate with substrate; via pyruvic acid; for decarboxylase activity" evidence="12">
    <location>
        <position position="1042"/>
    </location>
</feature>
<keyword evidence="3 12" id="KW-0210">Decarboxylase</keyword>
<feature type="active site" description="Charge relay system; for autoendoproteolytic cleavage activity" evidence="12">
    <location>
        <position position="1042"/>
    </location>
</feature>
<feature type="compositionally biased region" description="Low complexity" evidence="13">
    <location>
        <begin position="203"/>
        <end position="218"/>
    </location>
</feature>
<evidence type="ECO:0000256" key="1">
    <source>
        <dbReference type="ARBA" id="ARBA00005189"/>
    </source>
</evidence>
<evidence type="ECO:0000259" key="15">
    <source>
        <dbReference type="PROSITE" id="PS50222"/>
    </source>
</evidence>
<dbReference type="FunFam" id="2.60.40.150:FF:000198">
    <property type="entry name" value="Phosphatidylserine decarboxylase proenzyme 2"/>
    <property type="match status" value="1"/>
</dbReference>
<dbReference type="InterPro" id="IPR011992">
    <property type="entry name" value="EF-hand-dom_pair"/>
</dbReference>
<protein>
    <recommendedName>
        <fullName evidence="12">Phosphatidylserine decarboxylase proenzyme 2</fullName>
        <ecNumber evidence="12">4.1.1.65</ecNumber>
    </recommendedName>
    <component>
        <recommendedName>
            <fullName evidence="12">Phosphatidylserine decarboxylase 2 beta chain</fullName>
        </recommendedName>
    </component>
    <component>
        <recommendedName>
            <fullName evidence="12">Phosphatidylserine decarboxylase 2 alpha chain</fullName>
        </recommendedName>
    </component>
</protein>
<dbReference type="InterPro" id="IPR033179">
    <property type="entry name" value="PSD_type2_pro"/>
</dbReference>
<feature type="domain" description="EF-hand" evidence="15">
    <location>
        <begin position="545"/>
        <end position="580"/>
    </location>
</feature>
<dbReference type="Gene3D" id="1.10.238.10">
    <property type="entry name" value="EF-hand"/>
    <property type="match status" value="1"/>
</dbReference>
<dbReference type="NCBIfam" id="TIGR00163">
    <property type="entry name" value="PS_decarb"/>
    <property type="match status" value="1"/>
</dbReference>
<keyword evidence="6 12" id="KW-0472">Membrane</keyword>
<evidence type="ECO:0000256" key="13">
    <source>
        <dbReference type="SAM" id="MobiDB-lite"/>
    </source>
</evidence>
<dbReference type="EC" id="4.1.1.65" evidence="12"/>
<comment type="cofactor">
    <cofactor evidence="12">
        <name>pyruvate</name>
        <dbReference type="ChEBI" id="CHEBI:15361"/>
    </cofactor>
    <text evidence="12">Binds 1 pyruvoyl group covalently per subunit.</text>
</comment>
<feature type="compositionally biased region" description="Acidic residues" evidence="13">
    <location>
        <begin position="234"/>
        <end position="253"/>
    </location>
</feature>
<dbReference type="SMART" id="SM00239">
    <property type="entry name" value="C2"/>
    <property type="match status" value="2"/>
</dbReference>
<feature type="active site" description="Charge relay system; for autoendoproteolytic cleavage activity" evidence="12">
    <location>
        <position position="897"/>
    </location>
</feature>
<dbReference type="InterPro" id="IPR033177">
    <property type="entry name" value="PSD-B"/>
</dbReference>
<evidence type="ECO:0000256" key="5">
    <source>
        <dbReference type="ARBA" id="ARBA00023098"/>
    </source>
</evidence>